<keyword evidence="8" id="KW-0406">Ion transport</keyword>
<dbReference type="PANTHER" id="PTHR42771:SF10">
    <property type="entry name" value="FERRICHROME TRANSPORT ATP-BINDING PROTEIN FHUC"/>
    <property type="match status" value="1"/>
</dbReference>
<evidence type="ECO:0000256" key="5">
    <source>
        <dbReference type="ARBA" id="ARBA00022741"/>
    </source>
</evidence>
<dbReference type="Pfam" id="PF00005">
    <property type="entry name" value="ABC_tran"/>
    <property type="match status" value="1"/>
</dbReference>
<comment type="subcellular location">
    <subcellularLocation>
        <location evidence="1">Cell membrane</location>
        <topology evidence="1">Peripheral membrane protein</topology>
    </subcellularLocation>
</comment>
<dbReference type="GO" id="GO:0005524">
    <property type="term" value="F:ATP binding"/>
    <property type="evidence" value="ECO:0007669"/>
    <property type="project" value="UniProtKB-KW"/>
</dbReference>
<name>A0A0J6WWD6_9FIRM</name>
<evidence type="ECO:0000256" key="4">
    <source>
        <dbReference type="ARBA" id="ARBA00022496"/>
    </source>
</evidence>
<gene>
    <name evidence="11" type="ORF">AB840_00195</name>
</gene>
<organism evidence="11 12">
    <name type="scientific">Megasphaera cerevisiae DSM 20462</name>
    <dbReference type="NCBI Taxonomy" id="1122219"/>
    <lineage>
        <taxon>Bacteria</taxon>
        <taxon>Bacillati</taxon>
        <taxon>Bacillota</taxon>
        <taxon>Negativicutes</taxon>
        <taxon>Veillonellales</taxon>
        <taxon>Veillonellaceae</taxon>
        <taxon>Megasphaera</taxon>
    </lineage>
</organism>
<keyword evidence="7" id="KW-0408">Iron</keyword>
<dbReference type="GO" id="GO:0005886">
    <property type="term" value="C:plasma membrane"/>
    <property type="evidence" value="ECO:0007669"/>
    <property type="project" value="UniProtKB-SubCell"/>
</dbReference>
<dbReference type="SUPFAM" id="SSF52540">
    <property type="entry name" value="P-loop containing nucleoside triphosphate hydrolases"/>
    <property type="match status" value="1"/>
</dbReference>
<evidence type="ECO:0000313" key="12">
    <source>
        <dbReference type="Proteomes" id="UP000036503"/>
    </source>
</evidence>
<keyword evidence="12" id="KW-1185">Reference proteome</keyword>
<dbReference type="InterPro" id="IPR051535">
    <property type="entry name" value="Siderophore_ABC-ATPase"/>
</dbReference>
<dbReference type="Proteomes" id="UP000036503">
    <property type="component" value="Unassembled WGS sequence"/>
</dbReference>
<dbReference type="InterPro" id="IPR003439">
    <property type="entry name" value="ABC_transporter-like_ATP-bd"/>
</dbReference>
<dbReference type="InterPro" id="IPR017871">
    <property type="entry name" value="ABC_transporter-like_CS"/>
</dbReference>
<sequence length="267" mass="29935">MTEAVIHMEHVAVQIGKQEILHDISLNIESGCIVSVIGPNGCGKSTLLKVMSRMLPGSTGNVYIGGRDICSFGRKELAREVAVLTQIHHVPDDVTVRELVRMGRFPYRTFYTIASAADRIYVEKAISAVRLQHCADQLVKTLSGGEQQRAWLALTLAQRPKILLLDEPTTYLDIRHQLHMMNVLRHCKDKLHLTIVIVLHDINQALQFTDAVIVMKNGRIIQTGRPQEVITERVVKEVFGVRAEMCRTSEGKPTILPVGIYQTEEQP</sequence>
<dbReference type="InParanoid" id="A0A0J6WWD6"/>
<dbReference type="PROSITE" id="PS00211">
    <property type="entry name" value="ABC_TRANSPORTER_1"/>
    <property type="match status" value="1"/>
</dbReference>
<dbReference type="Gene3D" id="3.40.50.300">
    <property type="entry name" value="P-loop containing nucleotide triphosphate hydrolases"/>
    <property type="match status" value="1"/>
</dbReference>
<evidence type="ECO:0000256" key="8">
    <source>
        <dbReference type="ARBA" id="ARBA00023065"/>
    </source>
</evidence>
<dbReference type="SMART" id="SM00382">
    <property type="entry name" value="AAA"/>
    <property type="match status" value="1"/>
</dbReference>
<evidence type="ECO:0000256" key="1">
    <source>
        <dbReference type="ARBA" id="ARBA00004202"/>
    </source>
</evidence>
<dbReference type="CDD" id="cd03214">
    <property type="entry name" value="ABC_Iron-Siderophores_B12_Hemin"/>
    <property type="match status" value="1"/>
</dbReference>
<dbReference type="OrthoDB" id="9799337at2"/>
<reference evidence="11 12" key="1">
    <citation type="submission" date="2015-06" db="EMBL/GenBank/DDBJ databases">
        <title>Draft genome sequence of beer spoilage bacterium Megasphaera cerevisiae type strain 20462.</title>
        <authorList>
            <person name="Kutumbaka K."/>
            <person name="Pasmowitz J."/>
            <person name="Mategko J."/>
            <person name="Reyes D."/>
            <person name="Friedrich A."/>
            <person name="Han S."/>
            <person name="Martens-Habbena W."/>
            <person name="Neal-McKinney J."/>
            <person name="Janagama H.K."/>
            <person name="Nadala C."/>
            <person name="Samadpour M."/>
        </authorList>
    </citation>
    <scope>NUCLEOTIDE SEQUENCE [LARGE SCALE GENOMIC DNA]</scope>
    <source>
        <strain evidence="11 12">DSM 20462</strain>
    </source>
</reference>
<comment type="caution">
    <text evidence="11">The sequence shown here is derived from an EMBL/GenBank/DDBJ whole genome shotgun (WGS) entry which is preliminary data.</text>
</comment>
<evidence type="ECO:0000256" key="6">
    <source>
        <dbReference type="ARBA" id="ARBA00022840"/>
    </source>
</evidence>
<dbReference type="GO" id="GO:0016887">
    <property type="term" value="F:ATP hydrolysis activity"/>
    <property type="evidence" value="ECO:0007669"/>
    <property type="project" value="InterPro"/>
</dbReference>
<keyword evidence="5" id="KW-0547">Nucleotide-binding</keyword>
<dbReference type="AlphaFoldDB" id="A0A0J6WWD6"/>
<evidence type="ECO:0000256" key="2">
    <source>
        <dbReference type="ARBA" id="ARBA00022448"/>
    </source>
</evidence>
<dbReference type="PATRIC" id="fig|1122219.3.peg.43"/>
<dbReference type="FunFam" id="3.40.50.300:FF:000134">
    <property type="entry name" value="Iron-enterobactin ABC transporter ATP-binding protein"/>
    <property type="match status" value="1"/>
</dbReference>
<dbReference type="EMBL" id="LEKT01000001">
    <property type="protein sequence ID" value="KMO87845.1"/>
    <property type="molecule type" value="Genomic_DNA"/>
</dbReference>
<dbReference type="RefSeq" id="WP_048512804.1">
    <property type="nucleotide sequence ID" value="NZ_FUXD01000003.1"/>
</dbReference>
<keyword evidence="2" id="KW-0813">Transport</keyword>
<protein>
    <recommendedName>
        <fullName evidence="10">ABC transporter domain-containing protein</fullName>
    </recommendedName>
</protein>
<dbReference type="GO" id="GO:0006826">
    <property type="term" value="P:iron ion transport"/>
    <property type="evidence" value="ECO:0007669"/>
    <property type="project" value="UniProtKB-KW"/>
</dbReference>
<dbReference type="PANTHER" id="PTHR42771">
    <property type="entry name" value="IRON(3+)-HYDROXAMATE IMPORT ATP-BINDING PROTEIN FHUC"/>
    <property type="match status" value="1"/>
</dbReference>
<evidence type="ECO:0000256" key="3">
    <source>
        <dbReference type="ARBA" id="ARBA00022475"/>
    </source>
</evidence>
<dbReference type="InterPro" id="IPR003593">
    <property type="entry name" value="AAA+_ATPase"/>
</dbReference>
<dbReference type="PROSITE" id="PS50893">
    <property type="entry name" value="ABC_TRANSPORTER_2"/>
    <property type="match status" value="1"/>
</dbReference>
<proteinExistence type="predicted"/>
<keyword evidence="6" id="KW-0067">ATP-binding</keyword>
<evidence type="ECO:0000259" key="10">
    <source>
        <dbReference type="PROSITE" id="PS50893"/>
    </source>
</evidence>
<accession>A0A0J6WWD6</accession>
<feature type="domain" description="ABC transporter" evidence="10">
    <location>
        <begin position="6"/>
        <end position="242"/>
    </location>
</feature>
<dbReference type="InterPro" id="IPR027417">
    <property type="entry name" value="P-loop_NTPase"/>
</dbReference>
<keyword evidence="9" id="KW-0472">Membrane</keyword>
<evidence type="ECO:0000313" key="11">
    <source>
        <dbReference type="EMBL" id="KMO87845.1"/>
    </source>
</evidence>
<keyword evidence="4" id="KW-0410">Iron transport</keyword>
<evidence type="ECO:0000256" key="9">
    <source>
        <dbReference type="ARBA" id="ARBA00023136"/>
    </source>
</evidence>
<keyword evidence="3" id="KW-1003">Cell membrane</keyword>
<evidence type="ECO:0000256" key="7">
    <source>
        <dbReference type="ARBA" id="ARBA00023004"/>
    </source>
</evidence>
<dbReference type="STRING" id="39029.BSR42_02695"/>